<protein>
    <recommendedName>
        <fullName evidence="4">Serine/threonine protein phosphatase 2A regulatory subunit</fullName>
    </recommendedName>
</protein>
<evidence type="ECO:0000313" key="7">
    <source>
        <dbReference type="Proteomes" id="UP000015105"/>
    </source>
</evidence>
<reference evidence="6" key="5">
    <citation type="journal article" date="2021" name="G3 (Bethesda)">
        <title>Aegilops tauschii genome assembly Aet v5.0 features greater sequence contiguity and improved annotation.</title>
        <authorList>
            <person name="Wang L."/>
            <person name="Zhu T."/>
            <person name="Rodriguez J.C."/>
            <person name="Deal K.R."/>
            <person name="Dubcovsky J."/>
            <person name="McGuire P.E."/>
            <person name="Lux T."/>
            <person name="Spannagl M."/>
            <person name="Mayer K.F.X."/>
            <person name="Baldrich P."/>
            <person name="Meyers B.C."/>
            <person name="Huo N."/>
            <person name="Gu Y.Q."/>
            <person name="Zhou H."/>
            <person name="Devos K.M."/>
            <person name="Bennetzen J.L."/>
            <person name="Unver T."/>
            <person name="Budak H."/>
            <person name="Gulick P.J."/>
            <person name="Galiba G."/>
            <person name="Kalapos B."/>
            <person name="Nelson D.R."/>
            <person name="Li P."/>
            <person name="You F.M."/>
            <person name="Luo M.C."/>
            <person name="Dvorak J."/>
        </authorList>
    </citation>
    <scope>NUCLEOTIDE SEQUENCE [LARGE SCALE GENOMIC DNA]</scope>
    <source>
        <strain evidence="6">cv. AL8/78</strain>
    </source>
</reference>
<dbReference type="InterPro" id="IPR002554">
    <property type="entry name" value="PP2A_B56"/>
</dbReference>
<name>A0A453S0Y8_AEGTS</name>
<dbReference type="GO" id="GO:0007165">
    <property type="term" value="P:signal transduction"/>
    <property type="evidence" value="ECO:0007669"/>
    <property type="project" value="InterPro"/>
</dbReference>
<dbReference type="AlphaFoldDB" id="A0A453S0Y8"/>
<proteinExistence type="inferred from homology"/>
<evidence type="ECO:0000313" key="6">
    <source>
        <dbReference type="EnsemblPlants" id="AET7Gv20779700.4"/>
    </source>
</evidence>
<feature type="region of interest" description="Disordered" evidence="5">
    <location>
        <begin position="1"/>
        <end position="31"/>
    </location>
</feature>
<dbReference type="GO" id="GO:0005737">
    <property type="term" value="C:cytoplasm"/>
    <property type="evidence" value="ECO:0007669"/>
    <property type="project" value="UniProtKB-SubCell"/>
</dbReference>
<evidence type="ECO:0000256" key="3">
    <source>
        <dbReference type="ARBA" id="ARBA00022490"/>
    </source>
</evidence>
<evidence type="ECO:0000256" key="1">
    <source>
        <dbReference type="ARBA" id="ARBA00004496"/>
    </source>
</evidence>
<comment type="subcellular location">
    <subcellularLocation>
        <location evidence="1">Cytoplasm</location>
    </subcellularLocation>
</comment>
<organism evidence="6 7">
    <name type="scientific">Aegilops tauschii subsp. strangulata</name>
    <name type="common">Goatgrass</name>
    <dbReference type="NCBI Taxonomy" id="200361"/>
    <lineage>
        <taxon>Eukaryota</taxon>
        <taxon>Viridiplantae</taxon>
        <taxon>Streptophyta</taxon>
        <taxon>Embryophyta</taxon>
        <taxon>Tracheophyta</taxon>
        <taxon>Spermatophyta</taxon>
        <taxon>Magnoliopsida</taxon>
        <taxon>Liliopsida</taxon>
        <taxon>Poales</taxon>
        <taxon>Poaceae</taxon>
        <taxon>BOP clade</taxon>
        <taxon>Pooideae</taxon>
        <taxon>Triticodae</taxon>
        <taxon>Triticeae</taxon>
        <taxon>Triticinae</taxon>
        <taxon>Aegilops</taxon>
    </lineage>
</organism>
<comment type="function">
    <text evidence="4">The B regulatory subunit might modulate substrate selectivity and catalytic activity, and also might direct the localization of the catalytic enzyme to a particular subcellular compartment.</text>
</comment>
<dbReference type="PIRSF" id="PIRSF028043">
    <property type="entry name" value="PP2A_B56"/>
    <property type="match status" value="1"/>
</dbReference>
<dbReference type="GO" id="GO:0019888">
    <property type="term" value="F:protein phosphatase regulator activity"/>
    <property type="evidence" value="ECO:0007669"/>
    <property type="project" value="UniProtKB-UniRule"/>
</dbReference>
<dbReference type="InterPro" id="IPR016024">
    <property type="entry name" value="ARM-type_fold"/>
</dbReference>
<keyword evidence="3" id="KW-0963">Cytoplasm</keyword>
<dbReference type="Gramene" id="AET7Gv20779700.4">
    <property type="protein sequence ID" value="AET7Gv20779700.4"/>
    <property type="gene ID" value="AET7Gv20779700"/>
</dbReference>
<dbReference type="PANTHER" id="PTHR10257:SF60">
    <property type="entry name" value="SERINE_THREONINE PROTEIN PHOSPHATASE 2A 55 KDA REGULATORY SUBUNIT B' DELTA ISOFORM"/>
    <property type="match status" value="1"/>
</dbReference>
<keyword evidence="7" id="KW-1185">Reference proteome</keyword>
<reference evidence="7" key="1">
    <citation type="journal article" date="2014" name="Science">
        <title>Ancient hybridizations among the ancestral genomes of bread wheat.</title>
        <authorList>
            <consortium name="International Wheat Genome Sequencing Consortium,"/>
            <person name="Marcussen T."/>
            <person name="Sandve S.R."/>
            <person name="Heier L."/>
            <person name="Spannagl M."/>
            <person name="Pfeifer M."/>
            <person name="Jakobsen K.S."/>
            <person name="Wulff B.B."/>
            <person name="Steuernagel B."/>
            <person name="Mayer K.F."/>
            <person name="Olsen O.A."/>
        </authorList>
    </citation>
    <scope>NUCLEOTIDE SEQUENCE [LARGE SCALE GENOMIC DNA]</scope>
    <source>
        <strain evidence="7">cv. AL8/78</strain>
    </source>
</reference>
<evidence type="ECO:0000256" key="5">
    <source>
        <dbReference type="SAM" id="MobiDB-lite"/>
    </source>
</evidence>
<dbReference type="Gene3D" id="1.25.10.10">
    <property type="entry name" value="Leucine-rich Repeat Variant"/>
    <property type="match status" value="1"/>
</dbReference>
<dbReference type="EnsemblPlants" id="AET7Gv20779700.4">
    <property type="protein sequence ID" value="AET7Gv20779700.4"/>
    <property type="gene ID" value="AET7Gv20779700"/>
</dbReference>
<dbReference type="InterPro" id="IPR011989">
    <property type="entry name" value="ARM-like"/>
</dbReference>
<dbReference type="Pfam" id="PF01603">
    <property type="entry name" value="B56"/>
    <property type="match status" value="1"/>
</dbReference>
<dbReference type="Proteomes" id="UP000015105">
    <property type="component" value="Chromosome 7D"/>
</dbReference>
<accession>A0A453S0Y8</accession>
<feature type="region of interest" description="Disordered" evidence="5">
    <location>
        <begin position="453"/>
        <end position="473"/>
    </location>
</feature>
<dbReference type="GO" id="GO:0000159">
    <property type="term" value="C:protein phosphatase type 2A complex"/>
    <property type="evidence" value="ECO:0007669"/>
    <property type="project" value="UniProtKB-UniRule"/>
</dbReference>
<sequence length="473" mass="53946">GEKDFAGAGSSSLSSPTSYSNRNAGVGAGASNGFMAPPVYEALPSFREVPPSEKPALFLRKLSMCCVVFDFSDPTKDVKEKEVKRQTLLELVDYVTSATGKFPESVVQEVVNMVSTNLFRGPNPAPKENKVIESFDLEEEEPVMDPAWPHLQIVFELFLRFVQSPETDAKMAKRYVDQGFILRLLDLFDSEDPREREYLKTILHRIYGKFMVHRPFIRKAINNIFYRFIFETEKHYGIAELLEILGSIINGFALPLKEEHKSFLVRALIPLHKPKCVSMYHQQLSYCVTQFVEKDCKLADTVIRGLLKYWPITNSSKEVMFLGELEEVLEATQSAEFQRCMVPLFRQIARCLNSSHFQVAERALFLWNNDHIEGLIKQNSKVLLPIILPSLERNTKGHWNQAVQSLSLNVRKIFLDHDPVLFEGCLKKFQDDEAQEDAVRSKRDATWKRLEEIASSNPQAGRPQAIAHQQGSS</sequence>
<dbReference type="PANTHER" id="PTHR10257">
    <property type="entry name" value="SERINE/THREONINE PROTEIN PHOSPHATASE 2A PP2A REGULATORY SUBUNIT B"/>
    <property type="match status" value="1"/>
</dbReference>
<reference evidence="7" key="2">
    <citation type="journal article" date="2017" name="Nat. Plants">
        <title>The Aegilops tauschii genome reveals multiple impacts of transposons.</title>
        <authorList>
            <person name="Zhao G."/>
            <person name="Zou C."/>
            <person name="Li K."/>
            <person name="Wang K."/>
            <person name="Li T."/>
            <person name="Gao L."/>
            <person name="Zhang X."/>
            <person name="Wang H."/>
            <person name="Yang Z."/>
            <person name="Liu X."/>
            <person name="Jiang W."/>
            <person name="Mao L."/>
            <person name="Kong X."/>
            <person name="Jiao Y."/>
            <person name="Jia J."/>
        </authorList>
    </citation>
    <scope>NUCLEOTIDE SEQUENCE [LARGE SCALE GENOMIC DNA]</scope>
    <source>
        <strain evidence="7">cv. AL8/78</strain>
    </source>
</reference>
<reference evidence="6" key="3">
    <citation type="journal article" date="2017" name="Nature">
        <title>Genome sequence of the progenitor of the wheat D genome Aegilops tauschii.</title>
        <authorList>
            <person name="Luo M.C."/>
            <person name="Gu Y.Q."/>
            <person name="Puiu D."/>
            <person name="Wang H."/>
            <person name="Twardziok S.O."/>
            <person name="Deal K.R."/>
            <person name="Huo N."/>
            <person name="Zhu T."/>
            <person name="Wang L."/>
            <person name="Wang Y."/>
            <person name="McGuire P.E."/>
            <person name="Liu S."/>
            <person name="Long H."/>
            <person name="Ramasamy R.K."/>
            <person name="Rodriguez J.C."/>
            <person name="Van S.L."/>
            <person name="Yuan L."/>
            <person name="Wang Z."/>
            <person name="Xia Z."/>
            <person name="Xiao L."/>
            <person name="Anderson O.D."/>
            <person name="Ouyang S."/>
            <person name="Liang Y."/>
            <person name="Zimin A.V."/>
            <person name="Pertea G."/>
            <person name="Qi P."/>
            <person name="Bennetzen J.L."/>
            <person name="Dai X."/>
            <person name="Dawson M.W."/>
            <person name="Muller H.G."/>
            <person name="Kugler K."/>
            <person name="Rivarola-Duarte L."/>
            <person name="Spannagl M."/>
            <person name="Mayer K.F.X."/>
            <person name="Lu F.H."/>
            <person name="Bevan M.W."/>
            <person name="Leroy P."/>
            <person name="Li P."/>
            <person name="You F.M."/>
            <person name="Sun Q."/>
            <person name="Liu Z."/>
            <person name="Lyons E."/>
            <person name="Wicker T."/>
            <person name="Salzberg S.L."/>
            <person name="Devos K.M."/>
            <person name="Dvorak J."/>
        </authorList>
    </citation>
    <scope>NUCLEOTIDE SEQUENCE [LARGE SCALE GENOMIC DNA]</scope>
    <source>
        <strain evidence="6">cv. AL8/78</strain>
    </source>
</reference>
<evidence type="ECO:0000256" key="4">
    <source>
        <dbReference type="PIRNR" id="PIRNR028043"/>
    </source>
</evidence>
<dbReference type="SUPFAM" id="SSF48371">
    <property type="entry name" value="ARM repeat"/>
    <property type="match status" value="1"/>
</dbReference>
<evidence type="ECO:0000256" key="2">
    <source>
        <dbReference type="ARBA" id="ARBA00009745"/>
    </source>
</evidence>
<reference evidence="6" key="4">
    <citation type="submission" date="2019-03" db="UniProtKB">
        <authorList>
            <consortium name="EnsemblPlants"/>
        </authorList>
    </citation>
    <scope>IDENTIFICATION</scope>
</reference>
<dbReference type="FunFam" id="1.25.10.10:FF:000041">
    <property type="entry name" value="Serine/threonine protein phosphatase 2A regulatory subunit"/>
    <property type="match status" value="1"/>
</dbReference>
<comment type="similarity">
    <text evidence="2">Belongs to the phosphatase 2A regulatory subunit B56 family.</text>
</comment>
<feature type="compositionally biased region" description="Low complexity" evidence="5">
    <location>
        <begin position="10"/>
        <end position="20"/>
    </location>
</feature>